<dbReference type="SUPFAM" id="SSF48452">
    <property type="entry name" value="TPR-like"/>
    <property type="match status" value="1"/>
</dbReference>
<dbReference type="InterPro" id="IPR001867">
    <property type="entry name" value="OmpR/PhoB-type_DNA-bd"/>
</dbReference>
<dbReference type="EMBL" id="SSSN01000007">
    <property type="protein sequence ID" value="THG33907.1"/>
    <property type="molecule type" value="Genomic_DNA"/>
</dbReference>
<feature type="region of interest" description="Disordered" evidence="4">
    <location>
        <begin position="1003"/>
        <end position="1032"/>
    </location>
</feature>
<gene>
    <name evidence="6" type="ORF">E6C70_10735</name>
</gene>
<reference evidence="6 7" key="1">
    <citation type="submission" date="2019-04" db="EMBL/GenBank/DDBJ databases">
        <authorList>
            <person name="Jiang L."/>
        </authorList>
    </citation>
    <scope>NUCLEOTIDE SEQUENCE [LARGE SCALE GENOMIC DNA]</scope>
    <source>
        <strain evidence="6 7">YIM 131861</strain>
    </source>
</reference>
<dbReference type="GO" id="GO:0003677">
    <property type="term" value="F:DNA binding"/>
    <property type="evidence" value="ECO:0007669"/>
    <property type="project" value="UniProtKB-UniRule"/>
</dbReference>
<dbReference type="Gene3D" id="3.40.50.300">
    <property type="entry name" value="P-loop containing nucleotide triphosphate hydrolases"/>
    <property type="match status" value="1"/>
</dbReference>
<dbReference type="InterPro" id="IPR016032">
    <property type="entry name" value="Sig_transdc_resp-reg_C-effctor"/>
</dbReference>
<dbReference type="OrthoDB" id="9812579at2"/>
<dbReference type="SMART" id="SM01043">
    <property type="entry name" value="BTAD"/>
    <property type="match status" value="1"/>
</dbReference>
<organism evidence="6 7">
    <name type="scientific">Orlajensenia flava</name>
    <dbReference type="NCBI Taxonomy" id="2565934"/>
    <lineage>
        <taxon>Bacteria</taxon>
        <taxon>Bacillati</taxon>
        <taxon>Actinomycetota</taxon>
        <taxon>Actinomycetes</taxon>
        <taxon>Micrococcales</taxon>
        <taxon>Microbacteriaceae</taxon>
        <taxon>Orlajensenia</taxon>
    </lineage>
</organism>
<dbReference type="InterPro" id="IPR011990">
    <property type="entry name" value="TPR-like_helical_dom_sf"/>
</dbReference>
<proteinExistence type="inferred from homology"/>
<sequence length="1032" mass="111722">MSPPRTGGRFSPTFAQPAPTPLQREYFAVHGESAAVHHRRGPVGLVIRDLGTMVIASSDREDPVIGRKPAAVLALLAMNAGRRVSVDALVDALWGDQATQGAMSTLQSHVWRLRGQLESQHGSPVSVISDTGGYRLLATPDQVDSSQLERLVADARASLTAGDANNALRLTDAGLGLWRGRPYEPFSDEEWADAAVARLEESYLQGRELRIDALLDLGRTDEALVATEASIRQSGYRERPHMQHMIALHQAGRSEEALQTFQDFRQGLVTELGLEPGPELVDLQRRILDQDATLATPRRPSAADVRGESDVVRLPGKRSPLIGREADVRAVQSLVAPGAAVTITGPAGCGKTRLAIDVARTLAAEFPQQVQFVDLTAVQSAELVPEAIIGLLGLRAAGAGPPLGVLASYLRHRHILLVLDNCEHLLPELTPVVETLLGDAGSSSAVLATSREPLNVDGESLWPLQPLALPEGDASNEDGPLSPAVELFLLRAAAAMPTSTIDGEDLRTVESICVGLDGLPLAIELAAARLRAYSIDEIAEQVGRDPLTLARLHRSRDEDHHRSLSEAIEWSVALLGPEERRMHQELSVLTGPFTARAVHGISDAAGDGARHIEVDTLLPMLVNRSLLTRERADEGSSRSTFSQLSTVRTHATRLLAAEGRTDGLLERRDAWVLDQIQSLPRIGHPDSARAYRRLQDDYPTVRSTLQRHLWDDPDQRFIAGAVGLTFYWYWREQLLEGWRSLDLAAEVAENENAPDHLRSLSHLACAASLLLQVRLDLASPHLDRALPLVAGLNEPDLVAVGDLLSCLVVAAAVTGETRTAMIALEHLDAVAQRTGDANHRVLADAARCLVTATSITGSLDLTVIPRVHDVYAEALELQQLFACWMCSTALAHIALRTARPEDGLEWARRAIALSVEFGASRGGTWVEVLADLTAMSGQDVRAVQLFSAAHAASSRTGARSPNLPISRELHASAQRKLDRATYDEAWRVGQLLTLSQITEAVPDHRGDDAVTGTWRPRNSRSSATARSNQSSK</sequence>
<evidence type="ECO:0000256" key="4">
    <source>
        <dbReference type="SAM" id="MobiDB-lite"/>
    </source>
</evidence>
<dbReference type="PROSITE" id="PS51755">
    <property type="entry name" value="OMPR_PHOB"/>
    <property type="match status" value="1"/>
</dbReference>
<dbReference type="Pfam" id="PF03704">
    <property type="entry name" value="BTAD"/>
    <property type="match status" value="1"/>
</dbReference>
<comment type="caution">
    <text evidence="6">The sequence shown here is derived from an EMBL/GenBank/DDBJ whole genome shotgun (WGS) entry which is preliminary data.</text>
</comment>
<dbReference type="PANTHER" id="PTHR47691">
    <property type="entry name" value="REGULATOR-RELATED"/>
    <property type="match status" value="1"/>
</dbReference>
<name>A0A4V3WTZ0_9MICO</name>
<dbReference type="GO" id="GO:0006355">
    <property type="term" value="P:regulation of DNA-templated transcription"/>
    <property type="evidence" value="ECO:0007669"/>
    <property type="project" value="InterPro"/>
</dbReference>
<dbReference type="InterPro" id="IPR027417">
    <property type="entry name" value="P-loop_NTPase"/>
</dbReference>
<feature type="domain" description="OmpR/PhoB-type" evidence="5">
    <location>
        <begin position="35"/>
        <end position="138"/>
    </location>
</feature>
<evidence type="ECO:0000313" key="7">
    <source>
        <dbReference type="Proteomes" id="UP000307380"/>
    </source>
</evidence>
<dbReference type="Gene3D" id="1.10.10.10">
    <property type="entry name" value="Winged helix-like DNA-binding domain superfamily/Winged helix DNA-binding domain"/>
    <property type="match status" value="1"/>
</dbReference>
<evidence type="ECO:0000256" key="3">
    <source>
        <dbReference type="PROSITE-ProRule" id="PRU01091"/>
    </source>
</evidence>
<dbReference type="SMART" id="SM00862">
    <property type="entry name" value="Trans_reg_C"/>
    <property type="match status" value="1"/>
</dbReference>
<keyword evidence="7" id="KW-1185">Reference proteome</keyword>
<dbReference type="SUPFAM" id="SSF46894">
    <property type="entry name" value="C-terminal effector domain of the bipartite response regulators"/>
    <property type="match status" value="1"/>
</dbReference>
<evidence type="ECO:0000256" key="1">
    <source>
        <dbReference type="ARBA" id="ARBA00005820"/>
    </source>
</evidence>
<dbReference type="PRINTS" id="PR00364">
    <property type="entry name" value="DISEASERSIST"/>
</dbReference>
<protein>
    <recommendedName>
        <fullName evidence="5">OmpR/PhoB-type domain-containing protein</fullName>
    </recommendedName>
</protein>
<dbReference type="InterPro" id="IPR036388">
    <property type="entry name" value="WH-like_DNA-bd_sf"/>
</dbReference>
<feature type="DNA-binding region" description="OmpR/PhoB-type" evidence="3">
    <location>
        <begin position="35"/>
        <end position="138"/>
    </location>
</feature>
<dbReference type="PANTHER" id="PTHR47691:SF3">
    <property type="entry name" value="HTH-TYPE TRANSCRIPTIONAL REGULATOR RV0890C-RELATED"/>
    <property type="match status" value="1"/>
</dbReference>
<accession>A0A4V3WTZ0</accession>
<evidence type="ECO:0000313" key="6">
    <source>
        <dbReference type="EMBL" id="THG33907.1"/>
    </source>
</evidence>
<evidence type="ECO:0000256" key="2">
    <source>
        <dbReference type="ARBA" id="ARBA00023125"/>
    </source>
</evidence>
<dbReference type="Proteomes" id="UP000307380">
    <property type="component" value="Unassembled WGS sequence"/>
</dbReference>
<dbReference type="SUPFAM" id="SSF52540">
    <property type="entry name" value="P-loop containing nucleoside triphosphate hydrolases"/>
    <property type="match status" value="1"/>
</dbReference>
<dbReference type="InterPro" id="IPR005158">
    <property type="entry name" value="BTAD"/>
</dbReference>
<comment type="similarity">
    <text evidence="1">Belongs to the AfsR/DnrI/RedD regulatory family.</text>
</comment>
<keyword evidence="2 3" id="KW-0238">DNA-binding</keyword>
<dbReference type="AlphaFoldDB" id="A0A4V3WTZ0"/>
<evidence type="ECO:0000259" key="5">
    <source>
        <dbReference type="PROSITE" id="PS51755"/>
    </source>
</evidence>
<dbReference type="CDD" id="cd15831">
    <property type="entry name" value="BTAD"/>
    <property type="match status" value="1"/>
</dbReference>
<dbReference type="GO" id="GO:0000160">
    <property type="term" value="P:phosphorelay signal transduction system"/>
    <property type="evidence" value="ECO:0007669"/>
    <property type="project" value="InterPro"/>
</dbReference>
<dbReference type="Gene3D" id="1.25.40.10">
    <property type="entry name" value="Tetratricopeptide repeat domain"/>
    <property type="match status" value="1"/>
</dbReference>
<dbReference type="Pfam" id="PF00486">
    <property type="entry name" value="Trans_reg_C"/>
    <property type="match status" value="1"/>
</dbReference>
<feature type="compositionally biased region" description="Low complexity" evidence="4">
    <location>
        <begin position="1015"/>
        <end position="1032"/>
    </location>
</feature>